<feature type="signal peptide" evidence="1">
    <location>
        <begin position="1"/>
        <end position="21"/>
    </location>
</feature>
<evidence type="ECO:0000313" key="3">
    <source>
        <dbReference type="EMBL" id="RJP58263.1"/>
    </source>
</evidence>
<evidence type="ECO:0000259" key="2">
    <source>
        <dbReference type="Pfam" id="PF07589"/>
    </source>
</evidence>
<proteinExistence type="predicted"/>
<name>A0A3A4R0V7_9BACT</name>
<accession>A0A3A4R0V7</accession>
<dbReference type="AlphaFoldDB" id="A0A3A4R0V7"/>
<dbReference type="InterPro" id="IPR013424">
    <property type="entry name" value="Ice-binding_C"/>
</dbReference>
<dbReference type="Proteomes" id="UP000266426">
    <property type="component" value="Unassembled WGS sequence"/>
</dbReference>
<reference evidence="3 4" key="1">
    <citation type="journal article" date="2017" name="ISME J.">
        <title>Energy and carbon metabolisms in a deep terrestrial subsurface fluid microbial community.</title>
        <authorList>
            <person name="Momper L."/>
            <person name="Jungbluth S.P."/>
            <person name="Lee M.D."/>
            <person name="Amend J.P."/>
        </authorList>
    </citation>
    <scope>NUCLEOTIDE SEQUENCE [LARGE SCALE GENOMIC DNA]</scope>
    <source>
        <strain evidence="3">SURF_26</strain>
    </source>
</reference>
<gene>
    <name evidence="3" type="ORF">C4541_08435</name>
</gene>
<dbReference type="EMBL" id="QZJZ01000069">
    <property type="protein sequence ID" value="RJP58263.1"/>
    <property type="molecule type" value="Genomic_DNA"/>
</dbReference>
<evidence type="ECO:0000313" key="4">
    <source>
        <dbReference type="Proteomes" id="UP000266426"/>
    </source>
</evidence>
<evidence type="ECO:0000256" key="1">
    <source>
        <dbReference type="SAM" id="SignalP"/>
    </source>
</evidence>
<comment type="caution">
    <text evidence="3">The sequence shown here is derived from an EMBL/GenBank/DDBJ whole genome shotgun (WGS) entry which is preliminary data.</text>
</comment>
<dbReference type="Pfam" id="PF07589">
    <property type="entry name" value="PEP-CTERM"/>
    <property type="match status" value="1"/>
</dbReference>
<dbReference type="NCBIfam" id="TIGR02595">
    <property type="entry name" value="PEP_CTERM"/>
    <property type="match status" value="1"/>
</dbReference>
<feature type="domain" description="Ice-binding protein C-terminal" evidence="2">
    <location>
        <begin position="256"/>
        <end position="277"/>
    </location>
</feature>
<organism evidence="3 4">
    <name type="scientific">Candidatus Auribacter fodinae</name>
    <dbReference type="NCBI Taxonomy" id="2093366"/>
    <lineage>
        <taxon>Bacteria</taxon>
        <taxon>Pseudomonadati</taxon>
        <taxon>Candidatus Auribacterota</taxon>
        <taxon>Candidatus Auribacteria</taxon>
        <taxon>Candidatus Auribacterales</taxon>
        <taxon>Candidatus Auribacteraceae</taxon>
        <taxon>Candidatus Auribacter</taxon>
    </lineage>
</organism>
<sequence length="285" mass="30572">MKKWIGILFFAVCLASGSGFALIVDGNLSDWGVTPGSDWNPDTGISSWVEDYVNYSNNGWVGPGYGGQPYDAEAIFAYIDDTDLYIALVVGMAPSGGSPIYSAGGSPNTSIHHFPGDLAFDLNGDGFYEYGIELTGYSGNSVSGQYYKHTYDAQKIGNIYNVLDGNGWNKGESISQYTKTELNYKSPSSLQVIGNTTVAYVNSADKPDSYIIETVLPLPILELTSGIDWNIHWTMTCGNDIADLVIAGFSSNPPVAVPEPATILLLGIAVAVVVLNRNKTLIHTI</sequence>
<feature type="chain" id="PRO_5017462848" evidence="1">
    <location>
        <begin position="22"/>
        <end position="285"/>
    </location>
</feature>
<keyword evidence="1" id="KW-0732">Signal</keyword>
<protein>
    <submittedName>
        <fullName evidence="3">PEP-CTERM sorting domain-containing protein</fullName>
    </submittedName>
</protein>